<evidence type="ECO:0000256" key="2">
    <source>
        <dbReference type="SAM" id="MobiDB-lite"/>
    </source>
</evidence>
<feature type="compositionally biased region" description="Basic and acidic residues" evidence="2">
    <location>
        <begin position="806"/>
        <end position="816"/>
    </location>
</feature>
<reference evidence="3 4" key="1">
    <citation type="submission" date="2016-10" db="EMBL/GenBank/DDBJ databases">
        <authorList>
            <person name="de Groot N.N."/>
        </authorList>
    </citation>
    <scope>NUCLEOTIDE SEQUENCE [LARGE SCALE GENOMIC DNA]</scope>
    <source>
        <strain evidence="3 4">TC2-24</strain>
    </source>
</reference>
<keyword evidence="4" id="KW-1185">Reference proteome</keyword>
<proteinExistence type="predicted"/>
<sequence length="1139" mass="133415">MLAQYDLFTTNPGTTGYRLSYMEIFNWGTFHNKVYRIEPQGNNSLLTGANASGKSTLIDALLTLLVPAKKNRFYNQSSGNEKKGDRTEETYVLGNYGNIQSEGEASTRKQQLRDKNSYSVILASFTNNFKNVVTLFQVRWFVNGELKCTFGFSAKALHIIDDFSAFDSKGYWRKTLDRKYNVNVPKKQIEFYDTIKDYKDRIVHSMGLRSEKALTLFNQIVGVKVLNDLDDFIRNNMLEQRDTEEEYNRLNDSFARLIEARTTIEKVSEQIVQLKPIDEKARQLENIAKALSELQTTREMAVYWFAKKNMELANAKLVELNEKLSKLNEELTKLNADKEDLKGRERALSLAIENDNVGQQIKTLEKEMQGLERTKQSRQKKLDEYNKKVREVGFSENPAEVLFLENREKARTERDNCGATLNEKNEEWRLAKNEEERIGEAITSNIETLNTLQKNKNNISGRVAEIREMILLEVHAKPEEIPFIGELIRVKDSEKVWETSIEKILHNFALRLVVPEKYYRQVSQFVNGHDLQGRIVYQRYENTTSLTSFQFREYNENSLIEKIEFNPKSIYSEWVKDVIIENYNYICVDDLDEFYRYGEKVVTKEGLIKSTHNKHEKDDRPQINRRENYVLGWDNKEKIAAIREFVKQLQAEQKDAIQKIRGIEAKIAEIGKRKDIFNDIFKLYTRFEEINWEETARTIQEKKEEKEKLEAANSKVKELQEQLQKVLTTLKTLEDVTIKSKDREIYQIEQVELVVASKRLKEAQSILNATGVVGVSSFEESNPEVLGINYENSEERQKSFQSNIKQQEEGKKEEKNRIEREVSALITQFKNPSEEILQKYRDWRSDVHTLPDAQNLHLISEYQKFYEKLKKEDLVRHEQRFNSYLHETLTNQVSSFRMFFVGWEKSIKDTIEMLNKSLKAIDFCTSPSTYIQLVNFKKANADIAEFRKELESAIPNIREVDSSIDGRRNHFEQKIQPLIQHLRDEQWRRKVMDVRNWYSYRAEEFYKETEQKRNVYESMGQLSGGEKAQLTYTILGSAIAYQFGLTKDGLQSNSLRFIAIDEAFKAQDEDKARYLISLCKQLHLQLLVVTPSDNIHIVEDDISFVHYVERNGNESRLFDMPIEVFKEEREKFLANDNAN</sequence>
<keyword evidence="1" id="KW-0175">Coiled coil</keyword>
<feature type="coiled-coil region" evidence="1">
    <location>
        <begin position="692"/>
        <end position="736"/>
    </location>
</feature>
<dbReference type="AlphaFoldDB" id="A0A1I0MP38"/>
<feature type="coiled-coil region" evidence="1">
    <location>
        <begin position="277"/>
        <end position="469"/>
    </location>
</feature>
<dbReference type="InterPro" id="IPR027417">
    <property type="entry name" value="P-loop_NTPase"/>
</dbReference>
<dbReference type="Gene3D" id="3.40.50.300">
    <property type="entry name" value="P-loop containing nucleotide triphosphate hydrolases"/>
    <property type="match status" value="2"/>
</dbReference>
<organism evidence="3 4">
    <name type="scientific">Prevotella aff. ruminicola Tc2-24</name>
    <dbReference type="NCBI Taxonomy" id="81582"/>
    <lineage>
        <taxon>Bacteria</taxon>
        <taxon>Pseudomonadati</taxon>
        <taxon>Bacteroidota</taxon>
        <taxon>Bacteroidia</taxon>
        <taxon>Bacteroidales</taxon>
        <taxon>Prevotellaceae</taxon>
        <taxon>Prevotella</taxon>
    </lineage>
</organism>
<dbReference type="EMBL" id="FOIQ01000001">
    <property type="protein sequence ID" value="SEV89778.1"/>
    <property type="molecule type" value="Genomic_DNA"/>
</dbReference>
<gene>
    <name evidence="3" type="ORF">SAMN04487850_0811</name>
</gene>
<protein>
    <submittedName>
        <fullName evidence="3">Uncharacterized protein YPO0396</fullName>
    </submittedName>
</protein>
<feature type="region of interest" description="Disordered" evidence="2">
    <location>
        <begin position="797"/>
        <end position="816"/>
    </location>
</feature>
<evidence type="ECO:0000313" key="3">
    <source>
        <dbReference type="EMBL" id="SEV89778.1"/>
    </source>
</evidence>
<dbReference type="Pfam" id="PF13558">
    <property type="entry name" value="SbcC_Walker_B"/>
    <property type="match status" value="1"/>
</dbReference>
<evidence type="ECO:0000313" key="4">
    <source>
        <dbReference type="Proteomes" id="UP000199373"/>
    </source>
</evidence>
<dbReference type="SUPFAM" id="SSF52540">
    <property type="entry name" value="P-loop containing nucleoside triphosphate hydrolases"/>
    <property type="match status" value="2"/>
</dbReference>
<name>A0A1I0MP38_9BACT</name>
<accession>A0A1I0MP38</accession>
<dbReference type="Proteomes" id="UP000199373">
    <property type="component" value="Unassembled WGS sequence"/>
</dbReference>
<dbReference type="Pfam" id="PF13555">
    <property type="entry name" value="AAA_29"/>
    <property type="match status" value="1"/>
</dbReference>
<evidence type="ECO:0000256" key="1">
    <source>
        <dbReference type="SAM" id="Coils"/>
    </source>
</evidence>